<reference evidence="1 2" key="1">
    <citation type="submission" date="2018-06" db="EMBL/GenBank/DDBJ databases">
        <title>Complete Genomes of Monosporascus.</title>
        <authorList>
            <person name="Robinson A.J."/>
            <person name="Natvig D.O."/>
        </authorList>
    </citation>
    <scope>NUCLEOTIDE SEQUENCE [LARGE SCALE GENOMIC DNA]</scope>
    <source>
        <strain evidence="1 2">CBS 609.92</strain>
    </source>
</reference>
<gene>
    <name evidence="1" type="ORF">DL762_000327</name>
</gene>
<accession>A0ABY0HLL3</accession>
<protein>
    <submittedName>
        <fullName evidence="1">Uncharacterized protein</fullName>
    </submittedName>
</protein>
<comment type="caution">
    <text evidence="1">The sequence shown here is derived from an EMBL/GenBank/DDBJ whole genome shotgun (WGS) entry which is preliminary data.</text>
</comment>
<dbReference type="Proteomes" id="UP000294003">
    <property type="component" value="Unassembled WGS sequence"/>
</dbReference>
<organism evidence="1 2">
    <name type="scientific">Monosporascus cannonballus</name>
    <dbReference type="NCBI Taxonomy" id="155416"/>
    <lineage>
        <taxon>Eukaryota</taxon>
        <taxon>Fungi</taxon>
        <taxon>Dikarya</taxon>
        <taxon>Ascomycota</taxon>
        <taxon>Pezizomycotina</taxon>
        <taxon>Sordariomycetes</taxon>
        <taxon>Xylariomycetidae</taxon>
        <taxon>Xylariales</taxon>
        <taxon>Xylariales incertae sedis</taxon>
        <taxon>Monosporascus</taxon>
    </lineage>
</organism>
<evidence type="ECO:0000313" key="1">
    <source>
        <dbReference type="EMBL" id="RYO94893.1"/>
    </source>
</evidence>
<keyword evidence="2" id="KW-1185">Reference proteome</keyword>
<dbReference type="EMBL" id="QJNS01000006">
    <property type="protein sequence ID" value="RYO94893.1"/>
    <property type="molecule type" value="Genomic_DNA"/>
</dbReference>
<name>A0ABY0HLL3_9PEZI</name>
<evidence type="ECO:0000313" key="2">
    <source>
        <dbReference type="Proteomes" id="UP000294003"/>
    </source>
</evidence>
<sequence>MQAQSPIFLLPREVRDRIYEFYLTIDHADFGDTLRPHHVYLSSADYSRPIPALMCTCKRAYRELASAVHNQAVMRVETHGLNEPRIGFAVHGTLRFDRLEKLWLVVTASYPNWNRWLYFFKEVAQRARDLKTVVVDWWPRPVSPAGWAGQVNKKKEDDFFAILEGLDRLQLIQVHGDIPTGWRQRLDKVATRVVYYPFRWWRERGMDP</sequence>
<proteinExistence type="predicted"/>